<sequence>MKNDDKVIAHFGTEMANIIAEQALTISKLKVLLEQEQSKNAELNIQIKALRKEDKHGRSDTKHK</sequence>
<organism evidence="3 4">
    <name type="scientific">Lactobacillus crispatus</name>
    <dbReference type="NCBI Taxonomy" id="47770"/>
    <lineage>
        <taxon>Bacteria</taxon>
        <taxon>Bacillati</taxon>
        <taxon>Bacillota</taxon>
        <taxon>Bacilli</taxon>
        <taxon>Lactobacillales</taxon>
        <taxon>Lactobacillaceae</taxon>
        <taxon>Lactobacillus</taxon>
    </lineage>
</organism>
<protein>
    <submittedName>
        <fullName evidence="3">Uncharacterized protein</fullName>
    </submittedName>
</protein>
<proteinExistence type="predicted"/>
<keyword evidence="1" id="KW-0175">Coiled coil</keyword>
<feature type="coiled-coil region" evidence="1">
    <location>
        <begin position="26"/>
        <end position="53"/>
    </location>
</feature>
<evidence type="ECO:0000313" key="2">
    <source>
        <dbReference type="EMBL" id="MES5149044.1"/>
    </source>
</evidence>
<accession>A0A135ZFM8</accession>
<dbReference type="EMBL" id="JBETVU010000012">
    <property type="protein sequence ID" value="MES5149044.1"/>
    <property type="molecule type" value="Genomic_DNA"/>
</dbReference>
<gene>
    <name evidence="2" type="ORF">ABVC42_03765</name>
    <name evidence="3" type="ORF">ERD32_07750</name>
</gene>
<evidence type="ECO:0000256" key="1">
    <source>
        <dbReference type="SAM" id="Coils"/>
    </source>
</evidence>
<dbReference type="EMBL" id="SCLX01000044">
    <property type="protein sequence ID" value="RXF57313.1"/>
    <property type="molecule type" value="Genomic_DNA"/>
</dbReference>
<comment type="caution">
    <text evidence="3">The sequence shown here is derived from an EMBL/GenBank/DDBJ whole genome shotgun (WGS) entry which is preliminary data.</text>
</comment>
<name>A0A135ZFM8_9LACO</name>
<reference evidence="2" key="2">
    <citation type="submission" date="2024-06" db="EMBL/GenBank/DDBJ databases">
        <title>Vaginal Lactobacillus fatty acid response mechanisms reveal a metabolite-targeted strategy for bacterial vaginosis treatment.</title>
        <authorList>
            <person name="Zhu M."/>
            <person name="Blainey P.C."/>
            <person name="Bloom S.M."/>
            <person name="Kwon D.S."/>
        </authorList>
    </citation>
    <scope>NUCLEOTIDE SEQUENCE</scope>
    <source>
        <strain evidence="2">194_F1_1</strain>
    </source>
</reference>
<dbReference type="RefSeq" id="WP_005719142.1">
    <property type="nucleotide sequence ID" value="NZ_CP033426.1"/>
</dbReference>
<reference evidence="3 4" key="1">
    <citation type="submission" date="2019-01" db="EMBL/GenBank/DDBJ databases">
        <title>The genome sequence of Lactobacillus crispatus L49.</title>
        <authorList>
            <person name="Zhong J."/>
            <person name="Zhang J."/>
        </authorList>
    </citation>
    <scope>NUCLEOTIDE SEQUENCE [LARGE SCALE GENOMIC DNA]</scope>
    <source>
        <strain evidence="3 4">L49</strain>
    </source>
</reference>
<dbReference type="Proteomes" id="UP000289808">
    <property type="component" value="Unassembled WGS sequence"/>
</dbReference>
<dbReference type="Proteomes" id="UP001434419">
    <property type="component" value="Unassembled WGS sequence"/>
</dbReference>
<keyword evidence="5" id="KW-1185">Reference proteome</keyword>
<evidence type="ECO:0000313" key="3">
    <source>
        <dbReference type="EMBL" id="RXF57313.1"/>
    </source>
</evidence>
<evidence type="ECO:0000313" key="5">
    <source>
        <dbReference type="Proteomes" id="UP001434419"/>
    </source>
</evidence>
<evidence type="ECO:0000313" key="4">
    <source>
        <dbReference type="Proteomes" id="UP000289808"/>
    </source>
</evidence>
<dbReference type="AlphaFoldDB" id="A0A135ZFM8"/>